<evidence type="ECO:0000256" key="12">
    <source>
        <dbReference type="ARBA" id="ARBA00023163"/>
    </source>
</evidence>
<dbReference type="STRING" id="441119.SAMN04488047_10915"/>
<dbReference type="InterPro" id="IPR025944">
    <property type="entry name" value="Sigma_54_int_dom_CS"/>
</dbReference>
<evidence type="ECO:0000256" key="17">
    <source>
        <dbReference type="PROSITE-ProRule" id="PRU00169"/>
    </source>
</evidence>
<feature type="modified residue" description="4-aspartylphosphate" evidence="17">
    <location>
        <position position="53"/>
    </location>
</feature>
<keyword evidence="3" id="KW-0963">Cytoplasm</keyword>
<dbReference type="GO" id="GO:0000160">
    <property type="term" value="P:phosphorelay signal transduction system"/>
    <property type="evidence" value="ECO:0007669"/>
    <property type="project" value="UniProtKB-KW"/>
</dbReference>
<evidence type="ECO:0000256" key="10">
    <source>
        <dbReference type="ARBA" id="ARBA00023125"/>
    </source>
</evidence>
<keyword evidence="6" id="KW-0547">Nucleotide-binding</keyword>
<evidence type="ECO:0000256" key="3">
    <source>
        <dbReference type="ARBA" id="ARBA00022490"/>
    </source>
</evidence>
<dbReference type="PROSITE" id="PS00675">
    <property type="entry name" value="SIGMA54_INTERACT_1"/>
    <property type="match status" value="1"/>
</dbReference>
<dbReference type="InterPro" id="IPR001789">
    <property type="entry name" value="Sig_transdc_resp-reg_receiver"/>
</dbReference>
<comment type="subcellular location">
    <subcellularLocation>
        <location evidence="1">Cytoplasm</location>
    </subcellularLocation>
</comment>
<keyword evidence="5 17" id="KW-0597">Phosphoprotein</keyword>
<dbReference type="InterPro" id="IPR002197">
    <property type="entry name" value="HTH_Fis"/>
</dbReference>
<evidence type="ECO:0000259" key="18">
    <source>
        <dbReference type="PROSITE" id="PS50045"/>
    </source>
</evidence>
<dbReference type="EMBL" id="FOXA01000009">
    <property type="protein sequence ID" value="SFP60218.1"/>
    <property type="molecule type" value="Genomic_DNA"/>
</dbReference>
<evidence type="ECO:0000256" key="9">
    <source>
        <dbReference type="ARBA" id="ARBA00023015"/>
    </source>
</evidence>
<dbReference type="SUPFAM" id="SSF52172">
    <property type="entry name" value="CheY-like"/>
    <property type="match status" value="1"/>
</dbReference>
<dbReference type="PROSITE" id="PS50110">
    <property type="entry name" value="RESPONSE_REGULATORY"/>
    <property type="match status" value="1"/>
</dbReference>
<dbReference type="Gene3D" id="3.40.50.300">
    <property type="entry name" value="P-loop containing nucleotide triphosphate hydrolases"/>
    <property type="match status" value="1"/>
</dbReference>
<reference evidence="20 21" key="1">
    <citation type="submission" date="2016-10" db="EMBL/GenBank/DDBJ databases">
        <authorList>
            <person name="de Groot N.N."/>
        </authorList>
    </citation>
    <scope>NUCLEOTIDE SEQUENCE [LARGE SCALE GENOMIC DNA]</scope>
    <source>
        <strain evidence="20 21">DSM 19547</strain>
    </source>
</reference>
<dbReference type="InterPro" id="IPR058031">
    <property type="entry name" value="AAA_lid_NorR"/>
</dbReference>
<dbReference type="PROSITE" id="PS00688">
    <property type="entry name" value="SIGMA54_INTERACT_3"/>
    <property type="match status" value="1"/>
</dbReference>
<feature type="domain" description="Sigma-54 factor interaction" evidence="18">
    <location>
        <begin position="141"/>
        <end position="341"/>
    </location>
</feature>
<evidence type="ECO:0000256" key="8">
    <source>
        <dbReference type="ARBA" id="ARBA00023012"/>
    </source>
</evidence>
<keyword evidence="13" id="KW-0535">Nitrogen fixation</keyword>
<evidence type="ECO:0000256" key="4">
    <source>
        <dbReference type="ARBA" id="ARBA00022491"/>
    </source>
</evidence>
<dbReference type="SUPFAM" id="SSF52540">
    <property type="entry name" value="P-loop containing nucleoside triphosphate hydrolases"/>
    <property type="match status" value="1"/>
</dbReference>
<evidence type="ECO:0000256" key="1">
    <source>
        <dbReference type="ARBA" id="ARBA00004496"/>
    </source>
</evidence>
<dbReference type="GO" id="GO:0043565">
    <property type="term" value="F:sequence-specific DNA binding"/>
    <property type="evidence" value="ECO:0007669"/>
    <property type="project" value="InterPro"/>
</dbReference>
<keyword evidence="11" id="KW-0010">Activator</keyword>
<sequence>MDGTVLVADDDRTIRTVLTQALTRAGCKVHATSSLVTLMRWVEEGKGDLVISDVMMPDGNGLDALPRIGEQRPGLPVIVISAQNTIMTAIQAAEKEAYDYLPKPFDLPDLMKRAARALEVKRRAPAPRREASELPSDDLPLVGRTPAMQALYRLVARVMNTDLPVLVTGESGTGKSLIARAIHDFSDRRTLPFVVVGAADLATMEGPSTILSRARNGSILFDEVGDLDDDAQARIVRMLDSFTDTAPRVMATSQANLAAKMEAGAFRQDLFYRLGGVTITVPSLRERVDDIPLLAEHFLARAERDGLPARRFGDDALDLIRAYSWPGNVRQLENTVRRLVVTGGEEDISRAEAELVLGNQPAMEPLVGGGEGEKLSASVGKHLRRYFDLHGGVLPPPGLYQRILREVEAPLIEIALDATAGNQAKCADLLGINRNTLRKKITDLDIHVTRRRKLM</sequence>
<dbReference type="Gene3D" id="1.10.10.60">
    <property type="entry name" value="Homeodomain-like"/>
    <property type="match status" value="1"/>
</dbReference>
<dbReference type="Pfam" id="PF00072">
    <property type="entry name" value="Response_reg"/>
    <property type="match status" value="1"/>
</dbReference>
<dbReference type="InterPro" id="IPR025662">
    <property type="entry name" value="Sigma_54_int_dom_ATP-bd_1"/>
</dbReference>
<dbReference type="InterPro" id="IPR009057">
    <property type="entry name" value="Homeodomain-like_sf"/>
</dbReference>
<dbReference type="PROSITE" id="PS50045">
    <property type="entry name" value="SIGMA54_INTERACT_4"/>
    <property type="match status" value="1"/>
</dbReference>
<evidence type="ECO:0000256" key="7">
    <source>
        <dbReference type="ARBA" id="ARBA00022840"/>
    </source>
</evidence>
<evidence type="ECO:0000256" key="11">
    <source>
        <dbReference type="ARBA" id="ARBA00023159"/>
    </source>
</evidence>
<dbReference type="SUPFAM" id="SSF46689">
    <property type="entry name" value="Homeodomain-like"/>
    <property type="match status" value="1"/>
</dbReference>
<evidence type="ECO:0000259" key="19">
    <source>
        <dbReference type="PROSITE" id="PS50110"/>
    </source>
</evidence>
<dbReference type="Gene3D" id="3.40.50.2300">
    <property type="match status" value="1"/>
</dbReference>
<dbReference type="InterPro" id="IPR027417">
    <property type="entry name" value="P-loop_NTPase"/>
</dbReference>
<evidence type="ECO:0000256" key="5">
    <source>
        <dbReference type="ARBA" id="ARBA00022553"/>
    </source>
</evidence>
<keyword evidence="21" id="KW-1185">Reference proteome</keyword>
<keyword evidence="9" id="KW-0805">Transcription regulation</keyword>
<keyword evidence="8" id="KW-0902">Two-component regulatory system</keyword>
<accession>A0A1I5RNU6</accession>
<dbReference type="SMART" id="SM00448">
    <property type="entry name" value="REC"/>
    <property type="match status" value="1"/>
</dbReference>
<evidence type="ECO:0000313" key="21">
    <source>
        <dbReference type="Proteomes" id="UP000199356"/>
    </source>
</evidence>
<dbReference type="Pfam" id="PF14532">
    <property type="entry name" value="Sigma54_activ_2"/>
    <property type="match status" value="1"/>
</dbReference>
<dbReference type="GO" id="GO:0005737">
    <property type="term" value="C:cytoplasm"/>
    <property type="evidence" value="ECO:0007669"/>
    <property type="project" value="UniProtKB-SubCell"/>
</dbReference>
<proteinExistence type="predicted"/>
<name>A0A1I5RNU6_9RHOB</name>
<dbReference type="RefSeq" id="WP_093422137.1">
    <property type="nucleotide sequence ID" value="NZ_FOXA01000009.1"/>
</dbReference>
<keyword evidence="4" id="KW-0678">Repressor</keyword>
<dbReference type="AlphaFoldDB" id="A0A1I5RNU6"/>
<protein>
    <recommendedName>
        <fullName evidence="2">DNA-binding transcriptional regulator NtrC</fullName>
    </recommendedName>
    <alternativeName>
        <fullName evidence="14">Nitrogen regulation protein NR(I)</fullName>
    </alternativeName>
    <alternativeName>
        <fullName evidence="15">Nitrogen regulator I</fullName>
    </alternativeName>
</protein>
<dbReference type="InterPro" id="IPR011006">
    <property type="entry name" value="CheY-like_superfamily"/>
</dbReference>
<evidence type="ECO:0000256" key="16">
    <source>
        <dbReference type="ARBA" id="ARBA00043886"/>
    </source>
</evidence>
<dbReference type="CDD" id="cd00009">
    <property type="entry name" value="AAA"/>
    <property type="match status" value="1"/>
</dbReference>
<dbReference type="SMART" id="SM00382">
    <property type="entry name" value="AAA"/>
    <property type="match status" value="1"/>
</dbReference>
<feature type="domain" description="Response regulatory" evidence="19">
    <location>
        <begin position="4"/>
        <end position="118"/>
    </location>
</feature>
<keyword evidence="12" id="KW-0804">Transcription</keyword>
<dbReference type="InterPro" id="IPR003593">
    <property type="entry name" value="AAA+_ATPase"/>
</dbReference>
<evidence type="ECO:0000256" key="14">
    <source>
        <dbReference type="ARBA" id="ARBA00029881"/>
    </source>
</evidence>
<dbReference type="OrthoDB" id="9802388at2"/>
<dbReference type="Pfam" id="PF25601">
    <property type="entry name" value="AAA_lid_14"/>
    <property type="match status" value="1"/>
</dbReference>
<dbReference type="PRINTS" id="PR01590">
    <property type="entry name" value="HTHFIS"/>
</dbReference>
<dbReference type="InterPro" id="IPR002078">
    <property type="entry name" value="Sigma_54_int"/>
</dbReference>
<dbReference type="GO" id="GO:0005524">
    <property type="term" value="F:ATP binding"/>
    <property type="evidence" value="ECO:0007669"/>
    <property type="project" value="UniProtKB-KW"/>
</dbReference>
<dbReference type="Pfam" id="PF02954">
    <property type="entry name" value="HTH_8"/>
    <property type="match status" value="1"/>
</dbReference>
<organism evidence="20 21">
    <name type="scientific">Tranquillimonas alkanivorans</name>
    <dbReference type="NCBI Taxonomy" id="441119"/>
    <lineage>
        <taxon>Bacteria</taxon>
        <taxon>Pseudomonadati</taxon>
        <taxon>Pseudomonadota</taxon>
        <taxon>Alphaproteobacteria</taxon>
        <taxon>Rhodobacterales</taxon>
        <taxon>Roseobacteraceae</taxon>
        <taxon>Tranquillimonas</taxon>
    </lineage>
</organism>
<evidence type="ECO:0000256" key="15">
    <source>
        <dbReference type="ARBA" id="ARBA00031910"/>
    </source>
</evidence>
<dbReference type="GO" id="GO:0006355">
    <property type="term" value="P:regulation of DNA-templated transcription"/>
    <property type="evidence" value="ECO:0007669"/>
    <property type="project" value="InterPro"/>
</dbReference>
<comment type="function">
    <text evidence="16">Member of the two-component regulatory system NtrB/NtrC, which controls expression of the nitrogen-regulated (ntr) genes in response to nitrogen limitation. Phosphorylated NtrC binds directly to DNA and stimulates the formation of open promoter-sigma54-RNA polymerase complexes.</text>
</comment>
<dbReference type="Proteomes" id="UP000199356">
    <property type="component" value="Unassembled WGS sequence"/>
</dbReference>
<dbReference type="PANTHER" id="PTHR32071">
    <property type="entry name" value="TRANSCRIPTIONAL REGULATORY PROTEIN"/>
    <property type="match status" value="1"/>
</dbReference>
<keyword evidence="10" id="KW-0238">DNA-binding</keyword>
<keyword evidence="7" id="KW-0067">ATP-binding</keyword>
<evidence type="ECO:0000256" key="6">
    <source>
        <dbReference type="ARBA" id="ARBA00022741"/>
    </source>
</evidence>
<dbReference type="PANTHER" id="PTHR32071:SF95">
    <property type="entry name" value="DNA-BINDING TRANSCRIPTIONAL REGULATOR NTRC"/>
    <property type="match status" value="1"/>
</dbReference>
<dbReference type="Gene3D" id="1.10.8.60">
    <property type="match status" value="1"/>
</dbReference>
<evidence type="ECO:0000313" key="20">
    <source>
        <dbReference type="EMBL" id="SFP60218.1"/>
    </source>
</evidence>
<evidence type="ECO:0000256" key="2">
    <source>
        <dbReference type="ARBA" id="ARBA00019059"/>
    </source>
</evidence>
<evidence type="ECO:0000256" key="13">
    <source>
        <dbReference type="ARBA" id="ARBA00023231"/>
    </source>
</evidence>
<gene>
    <name evidence="20" type="ORF">SAMN04488047_10915</name>
</gene>